<dbReference type="GO" id="GO:0005759">
    <property type="term" value="C:mitochondrial matrix"/>
    <property type="evidence" value="ECO:0007669"/>
    <property type="project" value="TreeGrafter"/>
</dbReference>
<proteinExistence type="inferred from homology"/>
<sequence length="513" mass="59997">MYLYRFIPKCKCCGVVSHIKRYSTTIKNHEVISDLLGLSPRDALYFVTKEKLKQKDTQQLVQSIRYCQSLGFSNDDLLTNPTLLRQHFVALEHHYLSMMEGGFTNIDAAVLGRAVHYMKREIITLKRLSLIPFETDVAESFVNHIDNKEIATKIYESYPDDTPWNIVHMNMLKLFLKWRLRATDDDLVTLFRVHKMIKYKSFKIIQENIAIAEELGYDNEKILKNGYVLNNYPKYARTILEDFSNIAGLDMKNAVKVHPKLLMISPNNIIRIYGILKEFGVHDEAIRKYPQIFTMSPETIKTRLQIIDGNNNVKFLLKHPQLLKLILYHKRTKKRLSFIQELQLKCASITVLGTTGDAAFEKYIREGKDINHPGDVVFFVNNLFKTQDPSLKNRLMKHPYYLQVPLYKMAETYNFLVHRKFHPTNIYKVVHIILYPRNKIKNIIDSMTKEDIHDVDYKSLSQTEKLNILIYLMEKEHHFTGNGVWSNETTDTEAPLEIPEETYLPDSAEQPKM</sequence>
<evidence type="ECO:0000313" key="5">
    <source>
        <dbReference type="Proteomes" id="UP000410492"/>
    </source>
</evidence>
<evidence type="ECO:0000313" key="4">
    <source>
        <dbReference type="EMBL" id="VEN59526.1"/>
    </source>
</evidence>
<accession>A0A653DH44</accession>
<evidence type="ECO:0000256" key="3">
    <source>
        <dbReference type="SAM" id="MobiDB-lite"/>
    </source>
</evidence>
<evidence type="ECO:0000256" key="2">
    <source>
        <dbReference type="ARBA" id="ARBA00022946"/>
    </source>
</evidence>
<comment type="similarity">
    <text evidence="1">Belongs to the mTERF family.</text>
</comment>
<dbReference type="PANTHER" id="PTHR15437:SF7">
    <property type="entry name" value="TRANSCRIPTION TERMINATION FACTOR 5, MITOCHONDRIAL"/>
    <property type="match status" value="1"/>
</dbReference>
<evidence type="ECO:0000256" key="1">
    <source>
        <dbReference type="ARBA" id="ARBA00007692"/>
    </source>
</evidence>
<dbReference type="EMBL" id="CAACVG010012056">
    <property type="protein sequence ID" value="VEN59526.1"/>
    <property type="molecule type" value="Genomic_DNA"/>
</dbReference>
<dbReference type="GO" id="GO:0003676">
    <property type="term" value="F:nucleic acid binding"/>
    <property type="evidence" value="ECO:0007669"/>
    <property type="project" value="InterPro"/>
</dbReference>
<dbReference type="Proteomes" id="UP000410492">
    <property type="component" value="Unassembled WGS sequence"/>
</dbReference>
<feature type="region of interest" description="Disordered" evidence="3">
    <location>
        <begin position="483"/>
        <end position="513"/>
    </location>
</feature>
<dbReference type="InterPro" id="IPR038538">
    <property type="entry name" value="MTERF_sf"/>
</dbReference>
<dbReference type="OrthoDB" id="10064535at2759"/>
<organism evidence="4 5">
    <name type="scientific">Callosobruchus maculatus</name>
    <name type="common">Southern cowpea weevil</name>
    <name type="synonym">Pulse bruchid</name>
    <dbReference type="NCBI Taxonomy" id="64391"/>
    <lineage>
        <taxon>Eukaryota</taxon>
        <taxon>Metazoa</taxon>
        <taxon>Ecdysozoa</taxon>
        <taxon>Arthropoda</taxon>
        <taxon>Hexapoda</taxon>
        <taxon>Insecta</taxon>
        <taxon>Pterygota</taxon>
        <taxon>Neoptera</taxon>
        <taxon>Endopterygota</taxon>
        <taxon>Coleoptera</taxon>
        <taxon>Polyphaga</taxon>
        <taxon>Cucujiformia</taxon>
        <taxon>Chrysomeloidea</taxon>
        <taxon>Chrysomelidae</taxon>
        <taxon>Bruchinae</taxon>
        <taxon>Bruchini</taxon>
        <taxon>Callosobruchus</taxon>
    </lineage>
</organism>
<dbReference type="GO" id="GO:0006393">
    <property type="term" value="P:termination of mitochondrial transcription"/>
    <property type="evidence" value="ECO:0007669"/>
    <property type="project" value="TreeGrafter"/>
</dbReference>
<keyword evidence="2" id="KW-0809">Transit peptide</keyword>
<dbReference type="AlphaFoldDB" id="A0A653DH44"/>
<dbReference type="SMART" id="SM00733">
    <property type="entry name" value="Mterf"/>
    <property type="match status" value="4"/>
</dbReference>
<dbReference type="InterPro" id="IPR003690">
    <property type="entry name" value="MTERF"/>
</dbReference>
<name>A0A653DH44_CALMS</name>
<gene>
    <name evidence="4" type="ORF">CALMAC_LOCUS17507</name>
</gene>
<keyword evidence="5" id="KW-1185">Reference proteome</keyword>
<dbReference type="Gene3D" id="1.25.70.10">
    <property type="entry name" value="Transcription termination factor 3, mitochondrial"/>
    <property type="match status" value="1"/>
</dbReference>
<protein>
    <submittedName>
        <fullName evidence="4">Uncharacterized protein</fullName>
    </submittedName>
</protein>
<reference evidence="4 5" key="1">
    <citation type="submission" date="2019-01" db="EMBL/GenBank/DDBJ databases">
        <authorList>
            <person name="Sayadi A."/>
        </authorList>
    </citation>
    <scope>NUCLEOTIDE SEQUENCE [LARGE SCALE GENOMIC DNA]</scope>
</reference>
<dbReference type="PANTHER" id="PTHR15437">
    <property type="entry name" value="TRANSCRIPTION TERMINATION FACTOR, MITOCHONDRIAL"/>
    <property type="match status" value="1"/>
</dbReference>